<evidence type="ECO:0000313" key="2">
    <source>
        <dbReference type="Proteomes" id="UP000438429"/>
    </source>
</evidence>
<dbReference type="AlphaFoldDB" id="A0A6A4SFU9"/>
<sequence>MWFFGLTHYAPRCRTRCGLRVHFLNLQHTKQLLIHNALSPSFIHIRSLYAHFSGSNHAEMGVWYLSSVAQRLKMSHHHMSSPGSPWTTHSHIRKKHAVMRPGKQTCSRLAQTIGSQNSMSEPLPQQQQMEICQSAQDPETFVQTASPGQVVPDIYILTQPPWKSSGKCLDSSARLKAAGDSQEKNLRDLVRNVEEEHLGLGTIVKSISRSTFKKDCNDRWNKSTDCHYSVQIK</sequence>
<protein>
    <submittedName>
        <fullName evidence="1">Uncharacterized protein</fullName>
    </submittedName>
</protein>
<organism evidence="1 2">
    <name type="scientific">Scophthalmus maximus</name>
    <name type="common">Turbot</name>
    <name type="synonym">Psetta maxima</name>
    <dbReference type="NCBI Taxonomy" id="52904"/>
    <lineage>
        <taxon>Eukaryota</taxon>
        <taxon>Metazoa</taxon>
        <taxon>Chordata</taxon>
        <taxon>Craniata</taxon>
        <taxon>Vertebrata</taxon>
        <taxon>Euteleostomi</taxon>
        <taxon>Actinopterygii</taxon>
        <taxon>Neopterygii</taxon>
        <taxon>Teleostei</taxon>
        <taxon>Neoteleostei</taxon>
        <taxon>Acanthomorphata</taxon>
        <taxon>Carangaria</taxon>
        <taxon>Pleuronectiformes</taxon>
        <taxon>Pleuronectoidei</taxon>
        <taxon>Scophthalmidae</taxon>
        <taxon>Scophthalmus</taxon>
    </lineage>
</organism>
<comment type="caution">
    <text evidence="1">The sequence shown here is derived from an EMBL/GenBank/DDBJ whole genome shotgun (WGS) entry which is preliminary data.</text>
</comment>
<gene>
    <name evidence="1" type="ORF">F2P81_015663</name>
</gene>
<dbReference type="Proteomes" id="UP000438429">
    <property type="component" value="Unassembled WGS sequence"/>
</dbReference>
<proteinExistence type="predicted"/>
<evidence type="ECO:0000313" key="1">
    <source>
        <dbReference type="EMBL" id="KAF0031108.1"/>
    </source>
</evidence>
<reference evidence="1 2" key="1">
    <citation type="submission" date="2019-06" db="EMBL/GenBank/DDBJ databases">
        <title>Draft genomes of female and male turbot (Scophthalmus maximus).</title>
        <authorList>
            <person name="Xu H."/>
            <person name="Xu X.-W."/>
            <person name="Shao C."/>
            <person name="Chen S."/>
        </authorList>
    </citation>
    <scope>NUCLEOTIDE SEQUENCE [LARGE SCALE GENOMIC DNA]</scope>
    <source>
        <strain evidence="1">Ysfricsl-2016a</strain>
        <tissue evidence="1">Blood</tissue>
    </source>
</reference>
<dbReference type="EMBL" id="VEVO01000014">
    <property type="protein sequence ID" value="KAF0031108.1"/>
    <property type="molecule type" value="Genomic_DNA"/>
</dbReference>
<name>A0A6A4SFU9_SCOMX</name>
<accession>A0A6A4SFU9</accession>